<evidence type="ECO:0000313" key="1">
    <source>
        <dbReference type="EMBL" id="SMH71289.1"/>
    </source>
</evidence>
<dbReference type="AlphaFoldDB" id="A0A2H1FF36"/>
<protein>
    <submittedName>
        <fullName evidence="1">Uncharacterized protein</fullName>
    </submittedName>
</protein>
<organism evidence="1 2">
    <name type="scientific">Candidatus Nitrosotalea okcheonensis</name>
    <dbReference type="NCBI Taxonomy" id="1903276"/>
    <lineage>
        <taxon>Archaea</taxon>
        <taxon>Nitrososphaerota</taxon>
        <taxon>Nitrososphaeria</taxon>
        <taxon>Nitrosotaleales</taxon>
        <taxon>Nitrosotaleaceae</taxon>
        <taxon>Nitrosotalea</taxon>
    </lineage>
</organism>
<accession>A0A2H1FF36</accession>
<reference evidence="2" key="1">
    <citation type="submission" date="2017-03" db="EMBL/GenBank/DDBJ databases">
        <authorList>
            <person name="Herbold C."/>
        </authorList>
    </citation>
    <scope>NUCLEOTIDE SEQUENCE [LARGE SCALE GENOMIC DNA]</scope>
</reference>
<dbReference type="Proteomes" id="UP000230607">
    <property type="component" value="Chromosome 1"/>
</dbReference>
<name>A0A2H1FF36_9ARCH</name>
<sequence length="45" mass="5204">MILAGHAGQIKFHARDVLCVGNPSYFFARLALMWIQRHTCIFEKI</sequence>
<keyword evidence="2" id="KW-1185">Reference proteome</keyword>
<proteinExistence type="predicted"/>
<dbReference type="EMBL" id="LT841358">
    <property type="protein sequence ID" value="SMH71289.1"/>
    <property type="molecule type" value="Genomic_DNA"/>
</dbReference>
<gene>
    <name evidence="1" type="ORF">NCS_11096</name>
</gene>
<evidence type="ECO:0000313" key="2">
    <source>
        <dbReference type="Proteomes" id="UP000230607"/>
    </source>
</evidence>